<dbReference type="InterPro" id="IPR040079">
    <property type="entry name" value="Glutathione_S-Trfase"/>
</dbReference>
<dbReference type="PANTHER" id="PTHR32419:SF6">
    <property type="entry name" value="GLUTATHIONE S-TRANSFERASE OMEGA-LIKE 1-RELATED"/>
    <property type="match status" value="1"/>
</dbReference>
<sequence>MAAKSRTALQDMDDKGAFKRKDSAFRDFIKPGSRFPPEAGRYHLYVAYACPWASRCLAAYYLKGLQDVIGLSITHSTWQRTRPDDPSDEHAGWVFRAPGDPPLKSQLGYGSFSCDGCIPDDINHAKTVRDLYELANDTAGKYSVPVLWDKKEKTIVNNESSEILRMFNTEFNEFCKKPDLDFYPEELRDSIEEVNSWVYPGINNGVYRAGFATGQESYEEAFRDVVQTLDRCEEILGKQRYIAGNRLTEADIRLFPTLIRFDHVYTVYFKCNYRFVHQYPNLKNYVKDIYHTPGMADSVNIEHIKLHYYTSHPKLNTYAIVPLGPDQWWLDKQHNRDHFGGHFDV</sequence>
<dbReference type="Gene3D" id="1.20.1050.10">
    <property type="match status" value="1"/>
</dbReference>
<feature type="active site" description="Proton donor/acceptor" evidence="1">
    <location>
        <position position="207"/>
    </location>
</feature>
<feature type="active site" description="Nucleophile" evidence="1">
    <location>
        <position position="50"/>
    </location>
</feature>
<feature type="binding site" evidence="2">
    <location>
        <begin position="141"/>
        <end position="144"/>
    </location>
    <ligand>
        <name>glutathione</name>
        <dbReference type="ChEBI" id="CHEBI:57925"/>
    </ligand>
</feature>
<dbReference type="InterPro" id="IPR016639">
    <property type="entry name" value="GST_Omega/GSH"/>
</dbReference>
<feature type="binding site" evidence="2">
    <location>
        <position position="93"/>
    </location>
    <ligand>
        <name>glutathione</name>
        <dbReference type="ChEBI" id="CHEBI:57925"/>
    </ligand>
</feature>
<dbReference type="SFLD" id="SFLDG01206">
    <property type="entry name" value="Xi.1"/>
    <property type="match status" value="1"/>
</dbReference>
<dbReference type="PANTHER" id="PTHR32419">
    <property type="entry name" value="GLUTATHIONYL-HYDROQUINONE REDUCTASE"/>
    <property type="match status" value="1"/>
</dbReference>
<dbReference type="Proteomes" id="UP001465755">
    <property type="component" value="Unassembled WGS sequence"/>
</dbReference>
<gene>
    <name evidence="5" type="ORF">WJX73_000423</name>
</gene>
<dbReference type="InterPro" id="IPR047047">
    <property type="entry name" value="GST_Omega-like_C"/>
</dbReference>
<evidence type="ECO:0000259" key="4">
    <source>
        <dbReference type="PROSITE" id="PS50405"/>
    </source>
</evidence>
<dbReference type="InterPro" id="IPR036249">
    <property type="entry name" value="Thioredoxin-like_sf"/>
</dbReference>
<dbReference type="InterPro" id="IPR036282">
    <property type="entry name" value="Glutathione-S-Trfase_C_sf"/>
</dbReference>
<evidence type="ECO:0000256" key="3">
    <source>
        <dbReference type="PIRSR" id="PIRSR015753-3"/>
    </source>
</evidence>
<feature type="domain" description="GST C-terminal" evidence="4">
    <location>
        <begin position="184"/>
        <end position="308"/>
    </location>
</feature>
<organism evidence="5 6">
    <name type="scientific">Symbiochloris irregularis</name>
    <dbReference type="NCBI Taxonomy" id="706552"/>
    <lineage>
        <taxon>Eukaryota</taxon>
        <taxon>Viridiplantae</taxon>
        <taxon>Chlorophyta</taxon>
        <taxon>core chlorophytes</taxon>
        <taxon>Trebouxiophyceae</taxon>
        <taxon>Trebouxiales</taxon>
        <taxon>Trebouxiaceae</taxon>
        <taxon>Symbiochloris</taxon>
    </lineage>
</organism>
<dbReference type="SUPFAM" id="SSF47616">
    <property type="entry name" value="GST C-terminal domain-like"/>
    <property type="match status" value="1"/>
</dbReference>
<dbReference type="EMBL" id="JALJOQ010000062">
    <property type="protein sequence ID" value="KAK9803092.1"/>
    <property type="molecule type" value="Genomic_DNA"/>
</dbReference>
<reference evidence="5 6" key="1">
    <citation type="journal article" date="2024" name="Nat. Commun.">
        <title>Phylogenomics reveals the evolutionary origins of lichenization in chlorophyte algae.</title>
        <authorList>
            <person name="Puginier C."/>
            <person name="Libourel C."/>
            <person name="Otte J."/>
            <person name="Skaloud P."/>
            <person name="Haon M."/>
            <person name="Grisel S."/>
            <person name="Petersen M."/>
            <person name="Berrin J.G."/>
            <person name="Delaux P.M."/>
            <person name="Dal Grande F."/>
            <person name="Keller J."/>
        </authorList>
    </citation>
    <scope>NUCLEOTIDE SEQUENCE [LARGE SCALE GENOMIC DNA]</scope>
    <source>
        <strain evidence="5 6">SAG 2036</strain>
    </source>
</reference>
<protein>
    <recommendedName>
        <fullName evidence="4">GST C-terminal domain-containing protein</fullName>
    </recommendedName>
</protein>
<dbReference type="CDD" id="cd03190">
    <property type="entry name" value="GST_C_Omega_like"/>
    <property type="match status" value="1"/>
</dbReference>
<dbReference type="AlphaFoldDB" id="A0AAW1P281"/>
<dbReference type="Pfam" id="PF13410">
    <property type="entry name" value="GST_C_2"/>
    <property type="match status" value="1"/>
</dbReference>
<evidence type="ECO:0000313" key="5">
    <source>
        <dbReference type="EMBL" id="KAK9803092.1"/>
    </source>
</evidence>
<name>A0AAW1P281_9CHLO</name>
<comment type="caution">
    <text evidence="5">The sequence shown here is derived from an EMBL/GenBank/DDBJ whole genome shotgun (WGS) entry which is preliminary data.</text>
</comment>
<evidence type="ECO:0000256" key="2">
    <source>
        <dbReference type="PIRSR" id="PIRSR015753-2"/>
    </source>
</evidence>
<feature type="site" description="Lowers pKa of active site Cys" evidence="3">
    <location>
        <position position="308"/>
    </location>
</feature>
<dbReference type="PIRSF" id="PIRSF015753">
    <property type="entry name" value="GST"/>
    <property type="match status" value="1"/>
</dbReference>
<dbReference type="Gene3D" id="3.40.30.10">
    <property type="entry name" value="Glutaredoxin"/>
    <property type="match status" value="1"/>
</dbReference>
<dbReference type="PROSITE" id="PS50405">
    <property type="entry name" value="GST_CTER"/>
    <property type="match status" value="1"/>
</dbReference>
<evidence type="ECO:0000256" key="1">
    <source>
        <dbReference type="PIRSR" id="PIRSR015753-1"/>
    </source>
</evidence>
<dbReference type="GO" id="GO:0004364">
    <property type="term" value="F:glutathione transferase activity"/>
    <property type="evidence" value="ECO:0007669"/>
    <property type="project" value="InterPro"/>
</dbReference>
<dbReference type="InterPro" id="IPR010987">
    <property type="entry name" value="Glutathione-S-Trfase_C-like"/>
</dbReference>
<dbReference type="FunFam" id="3.40.30.10:FF:000499">
    <property type="entry name" value="Glutathione S-transferase"/>
    <property type="match status" value="1"/>
</dbReference>
<dbReference type="SFLD" id="SFLDG01148">
    <property type="entry name" value="Xi_(cytGST)"/>
    <property type="match status" value="1"/>
</dbReference>
<dbReference type="SUPFAM" id="SSF52833">
    <property type="entry name" value="Thioredoxin-like"/>
    <property type="match status" value="1"/>
</dbReference>
<feature type="binding site" evidence="2">
    <location>
        <begin position="159"/>
        <end position="160"/>
    </location>
    <ligand>
        <name>glutathione</name>
        <dbReference type="ChEBI" id="CHEBI:57925"/>
    </ligand>
</feature>
<keyword evidence="6" id="KW-1185">Reference proteome</keyword>
<dbReference type="InterPro" id="IPR004045">
    <property type="entry name" value="Glutathione_S-Trfase_N"/>
</dbReference>
<dbReference type="GO" id="GO:0005737">
    <property type="term" value="C:cytoplasm"/>
    <property type="evidence" value="ECO:0007669"/>
    <property type="project" value="TreeGrafter"/>
</dbReference>
<feature type="site" description="Lowers pKa of active site Cys" evidence="3">
    <location>
        <position position="265"/>
    </location>
</feature>
<proteinExistence type="predicted"/>
<dbReference type="Pfam" id="PF13409">
    <property type="entry name" value="GST_N_2"/>
    <property type="match status" value="1"/>
</dbReference>
<evidence type="ECO:0000313" key="6">
    <source>
        <dbReference type="Proteomes" id="UP001465755"/>
    </source>
</evidence>
<dbReference type="SFLD" id="SFLDS00019">
    <property type="entry name" value="Glutathione_Transferase_(cytos"/>
    <property type="match status" value="1"/>
</dbReference>
<accession>A0AAW1P281</accession>